<reference evidence="6" key="2">
    <citation type="journal article" date="2021" name="PeerJ">
        <title>Extensive microbial diversity within the chicken gut microbiome revealed by metagenomics and culture.</title>
        <authorList>
            <person name="Gilroy R."/>
            <person name="Ravi A."/>
            <person name="Getino M."/>
            <person name="Pursley I."/>
            <person name="Horton D.L."/>
            <person name="Alikhan N.F."/>
            <person name="Baker D."/>
            <person name="Gharbi K."/>
            <person name="Hall N."/>
            <person name="Watson M."/>
            <person name="Adriaenssens E.M."/>
            <person name="Foster-Nyarko E."/>
            <person name="Jarju S."/>
            <person name="Secka A."/>
            <person name="Antonio M."/>
            <person name="Oren A."/>
            <person name="Chaudhuri R.R."/>
            <person name="La Ragione R."/>
            <person name="Hildebrand F."/>
            <person name="Pallen M.J."/>
        </authorList>
    </citation>
    <scope>NUCLEOTIDE SEQUENCE</scope>
    <source>
        <strain evidence="6">ChiGjej1B1-24693</strain>
    </source>
</reference>
<organism evidence="6 7">
    <name type="scientific">Candidatus Avipropionibacterium avicola</name>
    <dbReference type="NCBI Taxonomy" id="2840701"/>
    <lineage>
        <taxon>Bacteria</taxon>
        <taxon>Bacillati</taxon>
        <taxon>Actinomycetota</taxon>
        <taxon>Actinomycetes</taxon>
        <taxon>Propionibacteriales</taxon>
        <taxon>Propionibacteriaceae</taxon>
        <taxon>Propionibacteriaceae incertae sedis</taxon>
        <taxon>Candidatus Avipropionibacterium</taxon>
    </lineage>
</organism>
<dbReference type="GO" id="GO:0003723">
    <property type="term" value="F:RNA binding"/>
    <property type="evidence" value="ECO:0007669"/>
    <property type="project" value="InterPro"/>
</dbReference>
<dbReference type="Pfam" id="PF13185">
    <property type="entry name" value="GAF_2"/>
    <property type="match status" value="1"/>
</dbReference>
<proteinExistence type="predicted"/>
<dbReference type="Gene3D" id="1.10.10.10">
    <property type="entry name" value="Winged helix-like DNA-binding domain superfamily/Winged helix DNA-binding domain"/>
    <property type="match status" value="1"/>
</dbReference>
<evidence type="ECO:0000256" key="3">
    <source>
        <dbReference type="ARBA" id="ARBA00023015"/>
    </source>
</evidence>
<evidence type="ECO:0000256" key="4">
    <source>
        <dbReference type="ARBA" id="ARBA00023163"/>
    </source>
</evidence>
<sequence length="239" mass="26013">MAAGADKAKQRSLELFTQLGDLVYTGDDWTRAYDSVCRAATTLVTGCDHASLMLRHGDQWSTAAATDDVAHTVDRLERELGAGPCVDAVLDATPQLAPDLTEPDAPWPVLREAVLRTTEVRGMLGFRIMHRQHKVAALNLFSDRPGGFTDEGVEQASIVAAFCTVALQAAFDQEEVRTLRDGLASNREIGKAVGLLMAYHRISDEEAFEILRTTSNRLNAKLATVADQVVAGHRRQLNG</sequence>
<dbReference type="Gene3D" id="3.30.450.40">
    <property type="match status" value="1"/>
</dbReference>
<keyword evidence="3" id="KW-0805">Transcription regulation</keyword>
<dbReference type="PROSITE" id="PS50921">
    <property type="entry name" value="ANTAR"/>
    <property type="match status" value="1"/>
</dbReference>
<dbReference type="SMART" id="SM01012">
    <property type="entry name" value="ANTAR"/>
    <property type="match status" value="1"/>
</dbReference>
<keyword evidence="1" id="KW-0808">Transferase</keyword>
<dbReference type="EMBL" id="DVLP01000371">
    <property type="protein sequence ID" value="HIT76436.1"/>
    <property type="molecule type" value="Genomic_DNA"/>
</dbReference>
<accession>A0A9D1GZ11</accession>
<dbReference type="SUPFAM" id="SSF52172">
    <property type="entry name" value="CheY-like"/>
    <property type="match status" value="1"/>
</dbReference>
<keyword evidence="2" id="KW-0418">Kinase</keyword>
<feature type="domain" description="ANTAR" evidence="5">
    <location>
        <begin position="169"/>
        <end position="230"/>
    </location>
</feature>
<dbReference type="Proteomes" id="UP000886842">
    <property type="component" value="Unassembled WGS sequence"/>
</dbReference>
<evidence type="ECO:0000313" key="7">
    <source>
        <dbReference type="Proteomes" id="UP000886842"/>
    </source>
</evidence>
<evidence type="ECO:0000313" key="6">
    <source>
        <dbReference type="EMBL" id="HIT76436.1"/>
    </source>
</evidence>
<name>A0A9D1GZ11_9ACTN</name>
<gene>
    <name evidence="6" type="ORF">IAA98_12700</name>
</gene>
<dbReference type="PIRSF" id="PIRSF036625">
    <property type="entry name" value="GAF_ANTAR"/>
    <property type="match status" value="1"/>
</dbReference>
<dbReference type="Pfam" id="PF03861">
    <property type="entry name" value="ANTAR"/>
    <property type="match status" value="1"/>
</dbReference>
<evidence type="ECO:0000256" key="1">
    <source>
        <dbReference type="ARBA" id="ARBA00022679"/>
    </source>
</evidence>
<dbReference type="InterPro" id="IPR003018">
    <property type="entry name" value="GAF"/>
</dbReference>
<dbReference type="InterPro" id="IPR029016">
    <property type="entry name" value="GAF-like_dom_sf"/>
</dbReference>
<evidence type="ECO:0000256" key="2">
    <source>
        <dbReference type="ARBA" id="ARBA00022777"/>
    </source>
</evidence>
<dbReference type="GO" id="GO:0016301">
    <property type="term" value="F:kinase activity"/>
    <property type="evidence" value="ECO:0007669"/>
    <property type="project" value="UniProtKB-KW"/>
</dbReference>
<dbReference type="InterPro" id="IPR012074">
    <property type="entry name" value="GAF_ANTAR"/>
</dbReference>
<dbReference type="SUPFAM" id="SSF55781">
    <property type="entry name" value="GAF domain-like"/>
    <property type="match status" value="1"/>
</dbReference>
<dbReference type="InterPro" id="IPR011006">
    <property type="entry name" value="CheY-like_superfamily"/>
</dbReference>
<comment type="caution">
    <text evidence="6">The sequence shown here is derived from an EMBL/GenBank/DDBJ whole genome shotgun (WGS) entry which is preliminary data.</text>
</comment>
<dbReference type="InterPro" id="IPR005561">
    <property type="entry name" value="ANTAR"/>
</dbReference>
<evidence type="ECO:0000259" key="5">
    <source>
        <dbReference type="PROSITE" id="PS50921"/>
    </source>
</evidence>
<dbReference type="InterPro" id="IPR036388">
    <property type="entry name" value="WH-like_DNA-bd_sf"/>
</dbReference>
<dbReference type="AlphaFoldDB" id="A0A9D1GZ11"/>
<dbReference type="SMART" id="SM00065">
    <property type="entry name" value="GAF"/>
    <property type="match status" value="1"/>
</dbReference>
<protein>
    <submittedName>
        <fullName evidence="6">GAF and ANTAR domain-containing protein</fullName>
    </submittedName>
</protein>
<keyword evidence="4" id="KW-0804">Transcription</keyword>
<reference evidence="6" key="1">
    <citation type="submission" date="2020-10" db="EMBL/GenBank/DDBJ databases">
        <authorList>
            <person name="Gilroy R."/>
        </authorList>
    </citation>
    <scope>NUCLEOTIDE SEQUENCE</scope>
    <source>
        <strain evidence="6">ChiGjej1B1-24693</strain>
    </source>
</reference>